<organism evidence="2 3">
    <name type="scientific">Rickenella mellea</name>
    <dbReference type="NCBI Taxonomy" id="50990"/>
    <lineage>
        <taxon>Eukaryota</taxon>
        <taxon>Fungi</taxon>
        <taxon>Dikarya</taxon>
        <taxon>Basidiomycota</taxon>
        <taxon>Agaricomycotina</taxon>
        <taxon>Agaricomycetes</taxon>
        <taxon>Hymenochaetales</taxon>
        <taxon>Rickenellaceae</taxon>
        <taxon>Rickenella</taxon>
    </lineage>
</organism>
<proteinExistence type="predicted"/>
<protein>
    <submittedName>
        <fullName evidence="2">Uncharacterized protein</fullName>
    </submittedName>
</protein>
<dbReference type="AlphaFoldDB" id="A0A4R5XEJ4"/>
<dbReference type="GO" id="GO:0005739">
    <property type="term" value="C:mitochondrion"/>
    <property type="evidence" value="ECO:0007669"/>
    <property type="project" value="InterPro"/>
</dbReference>
<dbReference type="OrthoDB" id="16434at2759"/>
<dbReference type="GO" id="GO:0003735">
    <property type="term" value="F:structural constituent of ribosome"/>
    <property type="evidence" value="ECO:0007669"/>
    <property type="project" value="InterPro"/>
</dbReference>
<evidence type="ECO:0000313" key="2">
    <source>
        <dbReference type="EMBL" id="TDL29162.1"/>
    </source>
</evidence>
<dbReference type="VEuPathDB" id="FungiDB:BD410DRAFT_6893"/>
<accession>A0A4R5XEJ4</accession>
<sequence>MAASNVLKRGLPPSLAKLVSTETTERIANLSAQPRNLFETLSRMPHDGVGARVFQTRWQSKGIEGCCWNITRVQTKLDGTRGKAWGMLVWRGKEVSEREEQIRGGLKWKWAPGVSTGDKLKLVQPVPSPLGYDKAKQMQLERRAEEEAKRRQLAEKNQERLTLRQKFEQRQIETEEKWNSVLRSVKQQAL</sequence>
<evidence type="ECO:0000313" key="3">
    <source>
        <dbReference type="Proteomes" id="UP000294933"/>
    </source>
</evidence>
<dbReference type="Proteomes" id="UP000294933">
    <property type="component" value="Unassembled WGS sequence"/>
</dbReference>
<name>A0A4R5XEJ4_9AGAM</name>
<dbReference type="EMBL" id="ML170156">
    <property type="protein sequence ID" value="TDL29162.1"/>
    <property type="molecule type" value="Genomic_DNA"/>
</dbReference>
<gene>
    <name evidence="2" type="ORF">BD410DRAFT_6893</name>
</gene>
<keyword evidence="3" id="KW-1185">Reference proteome</keyword>
<dbReference type="InterPro" id="IPR032053">
    <property type="entry name" value="Ribosomal_mS34"/>
</dbReference>
<evidence type="ECO:0000256" key="1">
    <source>
        <dbReference type="SAM" id="Coils"/>
    </source>
</evidence>
<keyword evidence="1" id="KW-0175">Coiled coil</keyword>
<dbReference type="Pfam" id="PF16053">
    <property type="entry name" value="MRP-S34"/>
    <property type="match status" value="1"/>
</dbReference>
<feature type="coiled-coil region" evidence="1">
    <location>
        <begin position="135"/>
        <end position="164"/>
    </location>
</feature>
<reference evidence="2 3" key="1">
    <citation type="submission" date="2018-06" db="EMBL/GenBank/DDBJ databases">
        <title>A transcriptomic atlas of mushroom development highlights an independent origin of complex multicellularity.</title>
        <authorList>
            <consortium name="DOE Joint Genome Institute"/>
            <person name="Krizsan K."/>
            <person name="Almasi E."/>
            <person name="Merenyi Z."/>
            <person name="Sahu N."/>
            <person name="Viragh M."/>
            <person name="Koszo T."/>
            <person name="Mondo S."/>
            <person name="Kiss B."/>
            <person name="Balint B."/>
            <person name="Kues U."/>
            <person name="Barry K."/>
            <person name="Hegedus J.C."/>
            <person name="Henrissat B."/>
            <person name="Johnson J."/>
            <person name="Lipzen A."/>
            <person name="Ohm R."/>
            <person name="Nagy I."/>
            <person name="Pangilinan J."/>
            <person name="Yan J."/>
            <person name="Xiong Y."/>
            <person name="Grigoriev I.V."/>
            <person name="Hibbett D.S."/>
            <person name="Nagy L.G."/>
        </authorList>
    </citation>
    <scope>NUCLEOTIDE SEQUENCE [LARGE SCALE GENOMIC DNA]</scope>
    <source>
        <strain evidence="2 3">SZMC22713</strain>
    </source>
</reference>